<dbReference type="STRING" id="475255.SAMN04488101_11861"/>
<reference evidence="2 3" key="1">
    <citation type="submission" date="2017-04" db="EMBL/GenBank/DDBJ databases">
        <authorList>
            <person name="Afonso C.L."/>
            <person name="Miller P.J."/>
            <person name="Scott M.A."/>
            <person name="Spackman E."/>
            <person name="Goraichik I."/>
            <person name="Dimitrov K.M."/>
            <person name="Suarez D.L."/>
            <person name="Swayne D.E."/>
        </authorList>
    </citation>
    <scope>NUCLEOTIDE SEQUENCE [LARGE SCALE GENOMIC DNA]</scope>
    <source>
        <strain evidence="2 3">DSM 19625</strain>
    </source>
</reference>
<dbReference type="InterPro" id="IPR036034">
    <property type="entry name" value="PDZ_sf"/>
</dbReference>
<evidence type="ECO:0000313" key="3">
    <source>
        <dbReference type="Proteomes" id="UP000192678"/>
    </source>
</evidence>
<keyword evidence="3" id="KW-1185">Reference proteome</keyword>
<protein>
    <submittedName>
        <fullName evidence="2">Aspartyl protease</fullName>
    </submittedName>
</protein>
<dbReference type="SUPFAM" id="SSF50156">
    <property type="entry name" value="PDZ domain-like"/>
    <property type="match status" value="1"/>
</dbReference>
<dbReference type="Gene3D" id="2.40.70.10">
    <property type="entry name" value="Acid Proteases"/>
    <property type="match status" value="1"/>
</dbReference>
<dbReference type="InterPro" id="IPR034122">
    <property type="entry name" value="Retropepsin-like_bacterial"/>
</dbReference>
<feature type="chain" id="PRO_5012303434" evidence="1">
    <location>
        <begin position="22"/>
        <end position="405"/>
    </location>
</feature>
<dbReference type="AlphaFoldDB" id="A0A1W2F0C9"/>
<dbReference type="GO" id="GO:0008233">
    <property type="term" value="F:peptidase activity"/>
    <property type="evidence" value="ECO:0007669"/>
    <property type="project" value="UniProtKB-KW"/>
</dbReference>
<keyword evidence="2" id="KW-0378">Hydrolase</keyword>
<evidence type="ECO:0000313" key="2">
    <source>
        <dbReference type="EMBL" id="SMD15399.1"/>
    </source>
</evidence>
<dbReference type="Pfam" id="PF13650">
    <property type="entry name" value="Asp_protease_2"/>
    <property type="match status" value="1"/>
</dbReference>
<name>A0A1W2F0C9_9SPHI</name>
<dbReference type="PROSITE" id="PS51257">
    <property type="entry name" value="PROKAR_LIPOPROTEIN"/>
    <property type="match status" value="1"/>
</dbReference>
<dbReference type="CDD" id="cd05483">
    <property type="entry name" value="retropepsin_like_bacteria"/>
    <property type="match status" value="1"/>
</dbReference>
<dbReference type="RefSeq" id="WP_084291798.1">
    <property type="nucleotide sequence ID" value="NZ_FWYB01000018.1"/>
</dbReference>
<feature type="signal peptide" evidence="1">
    <location>
        <begin position="1"/>
        <end position="21"/>
    </location>
</feature>
<evidence type="ECO:0000256" key="1">
    <source>
        <dbReference type="SAM" id="SignalP"/>
    </source>
</evidence>
<proteinExistence type="predicted"/>
<dbReference type="SUPFAM" id="SSF50630">
    <property type="entry name" value="Acid proteases"/>
    <property type="match status" value="1"/>
</dbReference>
<dbReference type="Proteomes" id="UP000192678">
    <property type="component" value="Unassembled WGS sequence"/>
</dbReference>
<keyword evidence="1" id="KW-0732">Signal</keyword>
<gene>
    <name evidence="2" type="ORF">SAMN04488101_11861</name>
</gene>
<organism evidence="2 3">
    <name type="scientific">Pedobacter nyackensis</name>
    <dbReference type="NCBI Taxonomy" id="475255"/>
    <lineage>
        <taxon>Bacteria</taxon>
        <taxon>Pseudomonadati</taxon>
        <taxon>Bacteroidota</taxon>
        <taxon>Sphingobacteriia</taxon>
        <taxon>Sphingobacteriales</taxon>
        <taxon>Sphingobacteriaceae</taxon>
        <taxon>Pedobacter</taxon>
    </lineage>
</organism>
<sequence length="405" mass="44797">MKNKFYLAAFFMLLGFSCADAQDAIVSPDTIPFQYQNNMIIVKVDIKGRPRNFFFDTGAPTLVSKELQQEMNLVLDSGKAVTDASSKTTEMKGAKLSSLKIGNLKLHNVPVTVFDMHRTIPQLACLNIEGFLGLDVFKQNIVQIDLQNKRLIISGSSAGLKPDERFGNKMIVLKAQNSVLVELKFGKVFIENALFDTGMTGGLYSIANQTYKYVNQATPLDPYIVARGYGAASKVASGTEAESEKIKLKFEELSIGQAIIKHPIVNTGNHPYSLLGVQLLKYGKVTLDFINERFYFEPLVQNAVALIGKTAGFDLKIEGNDFFVGIVWKNSVAEKAGVKTGYKIIEYGSKKVENLTQEGVCKVLLGDTKDGRIKEKKTLRLKFLDDKGKVRLVSLPMVEVVSLKE</sequence>
<accession>A0A1W2F0C9</accession>
<dbReference type="Gene3D" id="2.30.42.10">
    <property type="match status" value="1"/>
</dbReference>
<keyword evidence="2" id="KW-0645">Protease</keyword>
<dbReference type="OrthoDB" id="5580718at2"/>
<dbReference type="GO" id="GO:0006508">
    <property type="term" value="P:proteolysis"/>
    <property type="evidence" value="ECO:0007669"/>
    <property type="project" value="UniProtKB-KW"/>
</dbReference>
<dbReference type="InterPro" id="IPR021109">
    <property type="entry name" value="Peptidase_aspartic_dom_sf"/>
</dbReference>
<dbReference type="EMBL" id="FWYB01000018">
    <property type="protein sequence ID" value="SMD15399.1"/>
    <property type="molecule type" value="Genomic_DNA"/>
</dbReference>